<protein>
    <recommendedName>
        <fullName evidence="1">LYR motif-containing protein Cup1-like N-terminal domain-containing protein</fullName>
    </recommendedName>
</protein>
<keyword evidence="3" id="KW-1185">Reference proteome</keyword>
<comment type="caution">
    <text evidence="2">The sequence shown here is derived from an EMBL/GenBank/DDBJ whole genome shotgun (WGS) entry which is preliminary data.</text>
</comment>
<evidence type="ECO:0000313" key="3">
    <source>
        <dbReference type="Proteomes" id="UP000799429"/>
    </source>
</evidence>
<proteinExistence type="predicted"/>
<dbReference type="InterPro" id="IPR046896">
    <property type="entry name" value="Cup1-like_N"/>
</dbReference>
<feature type="domain" description="LYR motif-containing protein Cup1-like N-terminal" evidence="1">
    <location>
        <begin position="16"/>
        <end position="116"/>
    </location>
</feature>
<dbReference type="Pfam" id="PF20263">
    <property type="entry name" value="LYRM2-like"/>
    <property type="match status" value="1"/>
</dbReference>
<dbReference type="OrthoDB" id="5521299at2759"/>
<reference evidence="2" key="1">
    <citation type="journal article" date="2020" name="Stud. Mycol.">
        <title>101 Dothideomycetes genomes: a test case for predicting lifestyles and emergence of pathogens.</title>
        <authorList>
            <person name="Haridas S."/>
            <person name="Albert R."/>
            <person name="Binder M."/>
            <person name="Bloem J."/>
            <person name="Labutti K."/>
            <person name="Salamov A."/>
            <person name="Andreopoulos B."/>
            <person name="Baker S."/>
            <person name="Barry K."/>
            <person name="Bills G."/>
            <person name="Bluhm B."/>
            <person name="Cannon C."/>
            <person name="Castanera R."/>
            <person name="Culley D."/>
            <person name="Daum C."/>
            <person name="Ezra D."/>
            <person name="Gonzalez J."/>
            <person name="Henrissat B."/>
            <person name="Kuo A."/>
            <person name="Liang C."/>
            <person name="Lipzen A."/>
            <person name="Lutzoni F."/>
            <person name="Magnuson J."/>
            <person name="Mondo S."/>
            <person name="Nolan M."/>
            <person name="Ohm R."/>
            <person name="Pangilinan J."/>
            <person name="Park H.-J."/>
            <person name="Ramirez L."/>
            <person name="Alfaro M."/>
            <person name="Sun H."/>
            <person name="Tritt A."/>
            <person name="Yoshinaga Y."/>
            <person name="Zwiers L.-H."/>
            <person name="Turgeon B."/>
            <person name="Goodwin S."/>
            <person name="Spatafora J."/>
            <person name="Crous P."/>
            <person name="Grigoriev I."/>
        </authorList>
    </citation>
    <scope>NUCLEOTIDE SEQUENCE</scope>
    <source>
        <strain evidence="2">CBS 101060</strain>
    </source>
</reference>
<organism evidence="2 3">
    <name type="scientific">Patellaria atrata CBS 101060</name>
    <dbReference type="NCBI Taxonomy" id="1346257"/>
    <lineage>
        <taxon>Eukaryota</taxon>
        <taxon>Fungi</taxon>
        <taxon>Dikarya</taxon>
        <taxon>Ascomycota</taxon>
        <taxon>Pezizomycotina</taxon>
        <taxon>Dothideomycetes</taxon>
        <taxon>Dothideomycetes incertae sedis</taxon>
        <taxon>Patellariales</taxon>
        <taxon>Patellariaceae</taxon>
        <taxon>Patellaria</taxon>
    </lineage>
</organism>
<dbReference type="CDD" id="cd20273">
    <property type="entry name" value="Complex1_LYR_unchar"/>
    <property type="match status" value="1"/>
</dbReference>
<dbReference type="AlphaFoldDB" id="A0A9P4VR66"/>
<dbReference type="Proteomes" id="UP000799429">
    <property type="component" value="Unassembled WGS sequence"/>
</dbReference>
<dbReference type="EMBL" id="MU006089">
    <property type="protein sequence ID" value="KAF2842621.1"/>
    <property type="molecule type" value="Genomic_DNA"/>
</dbReference>
<accession>A0A9P4VR66</accession>
<sequence length="330" mass="38660">MPLRSTANNSQVALHLYRETLRECTYLPDPAARIYISSYVRSRYRTVKSKLLELQQKEKKDKLLKQKLLARWTRALASGRKYRNQLRRANEGEQECLKRVLLHTYGRAGERRYALLQPLLLADPQEIPIVQYRISPQYSRLKALAEAQCQLGISSGLSRIPLKSSVASFPRNNQWARRMPVKREKNLLKRWFAQFLDKLFPPLPEDEWERLRDLASGEEPWEGPRPRRTGIQYNVSNLHPDALEMILAPRKPTIERSNGGISRPHQITARYMRRLWQKVFSETPVLQWDTTRNDWKVKFGTINRVKPTPKLPDADRLLFVGVSNKGRIER</sequence>
<evidence type="ECO:0000259" key="1">
    <source>
        <dbReference type="Pfam" id="PF20263"/>
    </source>
</evidence>
<name>A0A9P4VR66_9PEZI</name>
<gene>
    <name evidence="2" type="ORF">M501DRAFT_925179</name>
</gene>
<evidence type="ECO:0000313" key="2">
    <source>
        <dbReference type="EMBL" id="KAF2842621.1"/>
    </source>
</evidence>